<dbReference type="OrthoDB" id="8476979at2"/>
<name>A0A6L3SXU4_9HYPH</name>
<proteinExistence type="predicted"/>
<accession>A0A6L3SXU4</accession>
<reference evidence="1 2" key="1">
    <citation type="submission" date="2019-09" db="EMBL/GenBank/DDBJ databases">
        <title>YIM 48816 draft genome.</title>
        <authorList>
            <person name="Jiang L."/>
        </authorList>
    </citation>
    <scope>NUCLEOTIDE SEQUENCE [LARGE SCALE GENOMIC DNA]</scope>
    <source>
        <strain evidence="1 2">YIM 48816</strain>
    </source>
</reference>
<evidence type="ECO:0000313" key="2">
    <source>
        <dbReference type="Proteomes" id="UP000474159"/>
    </source>
</evidence>
<sequence>MLTISPAVSVKDVPTNFGKNNYILFPDSENKDLYYALAERPTFMAEQDGKPSFNMTWYFGGGVKSGGICTMTVALPIPDLAQPAVRETIAAALTKNPATIKIAQLVDALCRAMDAKQNERVDALKLELGYTDETAKQKFALFDKKREWMQFLPATVSLDIRPIPFKSGTVTVQGYAGKQSYIEGTPEYTSGKLEVVPSLFNSNAAVVTFNFQEVGANLFWTGLGGPEIAAKDRPSGYDPAKGGNSVIAVRYTTEFDGLLPQAKATVTFDQSVIAKLDVEAHVLKKSWGRTYLSLVARGKHYEELVQSCTDIVLPAAATKDDKESVQKLLTDWAGKQLEDMLKAKLPAVKLEDLTIQEARELSKVSKQTRTYSLTQAISVPKNPMGQLPKIDALVATDKLQEHFHLVDLNRRPYFNVDVTVQPPSLNYLKHRKIDRFVVTQISYAGEKLRTPEGNEITVMEYNTTEDQKPGKTLNGTFSKLTPDKSLHYAYLVAYSDGTPPFRAAVTRQDSGDNYLALSGVDLGVLSVSFDGMGLPWDLISSATVDLRYGDWTHRATLKKDGKVFVVKPFGQAMTGKLTYTLTLNLAAGAPFVDDVKEVVLKKGDAAIIVLNPLGDRTHTLTFGLAGDVSLAQLRMEYTLKGLGQDRIFTRTLTLDASKPETTAPTWKVPVFRDAPSSFRVVKARITAGGRTSDLTDLSSGFIGKVEDDTLITVESHGFSIF</sequence>
<keyword evidence="2" id="KW-1185">Reference proteome</keyword>
<dbReference type="Proteomes" id="UP000474159">
    <property type="component" value="Unassembled WGS sequence"/>
</dbReference>
<comment type="caution">
    <text evidence="1">The sequence shown here is derived from an EMBL/GenBank/DDBJ whole genome shotgun (WGS) entry which is preliminary data.</text>
</comment>
<organism evidence="1 2">
    <name type="scientific">Methylobacterium soli</name>
    <dbReference type="NCBI Taxonomy" id="553447"/>
    <lineage>
        <taxon>Bacteria</taxon>
        <taxon>Pseudomonadati</taxon>
        <taxon>Pseudomonadota</taxon>
        <taxon>Alphaproteobacteria</taxon>
        <taxon>Hyphomicrobiales</taxon>
        <taxon>Methylobacteriaceae</taxon>
        <taxon>Methylobacterium</taxon>
    </lineage>
</organism>
<dbReference type="AlphaFoldDB" id="A0A6L3SXU4"/>
<protein>
    <submittedName>
        <fullName evidence="1">Uncharacterized protein</fullName>
    </submittedName>
</protein>
<gene>
    <name evidence="1" type="ORF">F6X53_14650</name>
</gene>
<dbReference type="RefSeq" id="WP_151000952.1">
    <property type="nucleotide sequence ID" value="NZ_BPQY01000343.1"/>
</dbReference>
<dbReference type="EMBL" id="VZZK01000014">
    <property type="protein sequence ID" value="KAB1078332.1"/>
    <property type="molecule type" value="Genomic_DNA"/>
</dbReference>
<evidence type="ECO:0000313" key="1">
    <source>
        <dbReference type="EMBL" id="KAB1078332.1"/>
    </source>
</evidence>